<name>A0AC60QWW6_IXOPE</name>
<reference evidence="1 2" key="1">
    <citation type="journal article" date="2020" name="Cell">
        <title>Large-Scale Comparative Analyses of Tick Genomes Elucidate Their Genetic Diversity and Vector Capacities.</title>
        <authorList>
            <consortium name="Tick Genome and Microbiome Consortium (TIGMIC)"/>
            <person name="Jia N."/>
            <person name="Wang J."/>
            <person name="Shi W."/>
            <person name="Du L."/>
            <person name="Sun Y."/>
            <person name="Zhan W."/>
            <person name="Jiang J.F."/>
            <person name="Wang Q."/>
            <person name="Zhang B."/>
            <person name="Ji P."/>
            <person name="Bell-Sakyi L."/>
            <person name="Cui X.M."/>
            <person name="Yuan T.T."/>
            <person name="Jiang B.G."/>
            <person name="Yang W.F."/>
            <person name="Lam T.T."/>
            <person name="Chang Q.C."/>
            <person name="Ding S.J."/>
            <person name="Wang X.J."/>
            <person name="Zhu J.G."/>
            <person name="Ruan X.D."/>
            <person name="Zhao L."/>
            <person name="Wei J.T."/>
            <person name="Ye R.Z."/>
            <person name="Que T.C."/>
            <person name="Du C.H."/>
            <person name="Zhou Y.H."/>
            <person name="Cheng J.X."/>
            <person name="Dai P.F."/>
            <person name="Guo W.B."/>
            <person name="Han X.H."/>
            <person name="Huang E.J."/>
            <person name="Li L.F."/>
            <person name="Wei W."/>
            <person name="Gao Y.C."/>
            <person name="Liu J.Z."/>
            <person name="Shao H.Z."/>
            <person name="Wang X."/>
            <person name="Wang C.C."/>
            <person name="Yang T.C."/>
            <person name="Huo Q.B."/>
            <person name="Li W."/>
            <person name="Chen H.Y."/>
            <person name="Chen S.E."/>
            <person name="Zhou L.G."/>
            <person name="Ni X.B."/>
            <person name="Tian J.H."/>
            <person name="Sheng Y."/>
            <person name="Liu T."/>
            <person name="Pan Y.S."/>
            <person name="Xia L.Y."/>
            <person name="Li J."/>
            <person name="Zhao F."/>
            <person name="Cao W.C."/>
        </authorList>
    </citation>
    <scope>NUCLEOTIDE SEQUENCE [LARGE SCALE GENOMIC DNA]</scope>
    <source>
        <strain evidence="1">Iper-2018</strain>
    </source>
</reference>
<proteinExistence type="predicted"/>
<organism evidence="1 2">
    <name type="scientific">Ixodes persulcatus</name>
    <name type="common">Taiga tick</name>
    <dbReference type="NCBI Taxonomy" id="34615"/>
    <lineage>
        <taxon>Eukaryota</taxon>
        <taxon>Metazoa</taxon>
        <taxon>Ecdysozoa</taxon>
        <taxon>Arthropoda</taxon>
        <taxon>Chelicerata</taxon>
        <taxon>Arachnida</taxon>
        <taxon>Acari</taxon>
        <taxon>Parasitiformes</taxon>
        <taxon>Ixodida</taxon>
        <taxon>Ixodoidea</taxon>
        <taxon>Ixodidae</taxon>
        <taxon>Ixodinae</taxon>
        <taxon>Ixodes</taxon>
    </lineage>
</organism>
<gene>
    <name evidence="1" type="ORF">HPB47_014067</name>
</gene>
<dbReference type="EMBL" id="JABSTQ010002362">
    <property type="protein sequence ID" value="KAG0444191.1"/>
    <property type="molecule type" value="Genomic_DNA"/>
</dbReference>
<sequence length="79" mass="8997">MKILEGVKRQPGVENGHREKAILKDGGKIEKAYNSGAFAPGRKRMRQADHKGLEKALFLRFKRARSSNLPVIWPILEEK</sequence>
<comment type="caution">
    <text evidence="1">The sequence shown here is derived from an EMBL/GenBank/DDBJ whole genome shotgun (WGS) entry which is preliminary data.</text>
</comment>
<accession>A0AC60QWW6</accession>
<keyword evidence="2" id="KW-1185">Reference proteome</keyword>
<protein>
    <submittedName>
        <fullName evidence="1">Uncharacterized protein</fullName>
    </submittedName>
</protein>
<evidence type="ECO:0000313" key="1">
    <source>
        <dbReference type="EMBL" id="KAG0444191.1"/>
    </source>
</evidence>
<feature type="non-terminal residue" evidence="1">
    <location>
        <position position="79"/>
    </location>
</feature>
<evidence type="ECO:0000313" key="2">
    <source>
        <dbReference type="Proteomes" id="UP000805193"/>
    </source>
</evidence>
<dbReference type="Proteomes" id="UP000805193">
    <property type="component" value="Unassembled WGS sequence"/>
</dbReference>